<reference evidence="1" key="1">
    <citation type="submission" date="2021-08" db="EMBL/GenBank/DDBJ databases">
        <title>WGS assembly of Ceratopteris richardii.</title>
        <authorList>
            <person name="Marchant D.B."/>
            <person name="Chen G."/>
            <person name="Jenkins J."/>
            <person name="Shu S."/>
            <person name="Leebens-Mack J."/>
            <person name="Grimwood J."/>
            <person name="Schmutz J."/>
            <person name="Soltis P."/>
            <person name="Soltis D."/>
            <person name="Chen Z.-H."/>
        </authorList>
    </citation>
    <scope>NUCLEOTIDE SEQUENCE</scope>
    <source>
        <strain evidence="1">Whitten #5841</strain>
        <tissue evidence="1">Leaf</tissue>
    </source>
</reference>
<evidence type="ECO:0000313" key="2">
    <source>
        <dbReference type="Proteomes" id="UP000825935"/>
    </source>
</evidence>
<keyword evidence="2" id="KW-1185">Reference proteome</keyword>
<organism evidence="1 2">
    <name type="scientific">Ceratopteris richardii</name>
    <name type="common">Triangle waterfern</name>
    <dbReference type="NCBI Taxonomy" id="49495"/>
    <lineage>
        <taxon>Eukaryota</taxon>
        <taxon>Viridiplantae</taxon>
        <taxon>Streptophyta</taxon>
        <taxon>Embryophyta</taxon>
        <taxon>Tracheophyta</taxon>
        <taxon>Polypodiopsida</taxon>
        <taxon>Polypodiidae</taxon>
        <taxon>Polypodiales</taxon>
        <taxon>Pteridineae</taxon>
        <taxon>Pteridaceae</taxon>
        <taxon>Parkerioideae</taxon>
        <taxon>Ceratopteris</taxon>
    </lineage>
</organism>
<sequence>MHSSFRNLYFHECILAKLLGDDTLSLTFCNYEHPNSTNVPWFYSTALSPYLDLCTIIRDASIDHPDSITALYYGRAVCNELWCSWLWINKMNEESDFAQ</sequence>
<name>A0A8T2SBA4_CERRI</name>
<dbReference type="AlphaFoldDB" id="A0A8T2SBA4"/>
<dbReference type="OrthoDB" id="6132182at2759"/>
<dbReference type="Proteomes" id="UP000825935">
    <property type="component" value="Chromosome 21"/>
</dbReference>
<comment type="caution">
    <text evidence="1">The sequence shown here is derived from an EMBL/GenBank/DDBJ whole genome shotgun (WGS) entry which is preliminary data.</text>
</comment>
<dbReference type="EMBL" id="CM035426">
    <property type="protein sequence ID" value="KAH7315461.1"/>
    <property type="molecule type" value="Genomic_DNA"/>
</dbReference>
<protein>
    <submittedName>
        <fullName evidence="1">Uncharacterized protein</fullName>
    </submittedName>
</protein>
<evidence type="ECO:0000313" key="1">
    <source>
        <dbReference type="EMBL" id="KAH7315461.1"/>
    </source>
</evidence>
<proteinExistence type="predicted"/>
<accession>A0A8T2SBA4</accession>
<gene>
    <name evidence="1" type="ORF">KP509_21G050600</name>
</gene>